<feature type="region of interest" description="Disordered" evidence="1">
    <location>
        <begin position="15"/>
        <end position="53"/>
    </location>
</feature>
<sequence>SDIAKLASTVAALNEKVEAQSTSSSDWPTLGQKRQRDSSADPPGKANIPAASRGKKAMTSVPIIADAEPDDLWYIWLSSFPPTVTEEDICTMVKECLSVDADDPVVVKMLVKKGAAITKLSSVTFKVGVGRDYRESSLDADNWPEGLAFREFIDFSNRPSVTAGFSKRRTE</sequence>
<dbReference type="EMBL" id="JBEHCU010011955">
    <property type="protein sequence ID" value="KAL1376066.1"/>
    <property type="molecule type" value="Genomic_DNA"/>
</dbReference>
<accession>A0ABD1CIA6</accession>
<keyword evidence="3" id="KW-1185">Reference proteome</keyword>
<evidence type="ECO:0000313" key="3">
    <source>
        <dbReference type="Proteomes" id="UP001562425"/>
    </source>
</evidence>
<evidence type="ECO:0000313" key="2">
    <source>
        <dbReference type="EMBL" id="KAL1376066.1"/>
    </source>
</evidence>
<dbReference type="Proteomes" id="UP001562425">
    <property type="component" value="Unassembled WGS sequence"/>
</dbReference>
<organism evidence="2 3">
    <name type="scientific">Culex pipiens pipiens</name>
    <name type="common">Northern house mosquito</name>
    <dbReference type="NCBI Taxonomy" id="38569"/>
    <lineage>
        <taxon>Eukaryota</taxon>
        <taxon>Metazoa</taxon>
        <taxon>Ecdysozoa</taxon>
        <taxon>Arthropoda</taxon>
        <taxon>Hexapoda</taxon>
        <taxon>Insecta</taxon>
        <taxon>Pterygota</taxon>
        <taxon>Neoptera</taxon>
        <taxon>Endopterygota</taxon>
        <taxon>Diptera</taxon>
        <taxon>Nematocera</taxon>
        <taxon>Culicoidea</taxon>
        <taxon>Culicidae</taxon>
        <taxon>Culicinae</taxon>
        <taxon>Culicini</taxon>
        <taxon>Culex</taxon>
        <taxon>Culex</taxon>
    </lineage>
</organism>
<protein>
    <submittedName>
        <fullName evidence="2">Uncharacterized protein</fullName>
    </submittedName>
</protein>
<name>A0ABD1CIA6_CULPP</name>
<proteinExistence type="predicted"/>
<reference evidence="2 3" key="1">
    <citation type="submission" date="2024-05" db="EMBL/GenBank/DDBJ databases">
        <title>Culex pipiens pipiens assembly and annotation.</title>
        <authorList>
            <person name="Alout H."/>
            <person name="Durand T."/>
        </authorList>
    </citation>
    <scope>NUCLEOTIDE SEQUENCE [LARGE SCALE GENOMIC DNA]</scope>
    <source>
        <strain evidence="2">HA-2024</strain>
        <tissue evidence="2">Whole body</tissue>
    </source>
</reference>
<evidence type="ECO:0000256" key="1">
    <source>
        <dbReference type="SAM" id="MobiDB-lite"/>
    </source>
</evidence>
<gene>
    <name evidence="2" type="ORF">pipiens_017101</name>
</gene>
<feature type="non-terminal residue" evidence="2">
    <location>
        <position position="1"/>
    </location>
</feature>
<dbReference type="AlphaFoldDB" id="A0ABD1CIA6"/>
<comment type="caution">
    <text evidence="2">The sequence shown here is derived from an EMBL/GenBank/DDBJ whole genome shotgun (WGS) entry which is preliminary data.</text>
</comment>